<sequence length="127" mass="13981">MAESVWISKFLGPIVFILGISMAFSPKELQETTKKFLADTPLILISGVLAMTAGLSIINSHNYWIVDWPLIITLFGWALMLGGALRIMSPGMVNRAGSEMLNRPRLMRVFGVLWGALGAFLVYMGYG</sequence>
<dbReference type="AlphaFoldDB" id="A0A2A4X0U8"/>
<evidence type="ECO:0000313" key="2">
    <source>
        <dbReference type="EMBL" id="PCI76233.1"/>
    </source>
</evidence>
<gene>
    <name evidence="2" type="ORF">COB20_11090</name>
</gene>
<accession>A0A2A4X0U8</accession>
<name>A0A2A4X0U8_9GAMM</name>
<feature type="transmembrane region" description="Helical" evidence="1">
    <location>
        <begin position="64"/>
        <end position="85"/>
    </location>
</feature>
<comment type="caution">
    <text evidence="2">The sequence shown here is derived from an EMBL/GenBank/DDBJ whole genome shotgun (WGS) entry which is preliminary data.</text>
</comment>
<dbReference type="EMBL" id="NVUL01000060">
    <property type="protein sequence ID" value="PCI76233.1"/>
    <property type="molecule type" value="Genomic_DNA"/>
</dbReference>
<proteinExistence type="predicted"/>
<keyword evidence="1" id="KW-0812">Transmembrane</keyword>
<evidence type="ECO:0000256" key="1">
    <source>
        <dbReference type="SAM" id="Phobius"/>
    </source>
</evidence>
<evidence type="ECO:0000313" key="3">
    <source>
        <dbReference type="Proteomes" id="UP000218767"/>
    </source>
</evidence>
<keyword evidence="1" id="KW-0472">Membrane</keyword>
<evidence type="ECO:0008006" key="4">
    <source>
        <dbReference type="Google" id="ProtNLM"/>
    </source>
</evidence>
<organism evidence="2 3">
    <name type="scientific">SAR86 cluster bacterium</name>
    <dbReference type="NCBI Taxonomy" id="2030880"/>
    <lineage>
        <taxon>Bacteria</taxon>
        <taxon>Pseudomonadati</taxon>
        <taxon>Pseudomonadota</taxon>
        <taxon>Gammaproteobacteria</taxon>
        <taxon>SAR86 cluster</taxon>
    </lineage>
</organism>
<feature type="transmembrane region" description="Helical" evidence="1">
    <location>
        <begin position="6"/>
        <end position="24"/>
    </location>
</feature>
<dbReference type="Proteomes" id="UP000218767">
    <property type="component" value="Unassembled WGS sequence"/>
</dbReference>
<feature type="transmembrane region" description="Helical" evidence="1">
    <location>
        <begin position="36"/>
        <end position="58"/>
    </location>
</feature>
<protein>
    <recommendedName>
        <fullName evidence="4">DUF2065 domain-containing protein</fullName>
    </recommendedName>
</protein>
<keyword evidence="1" id="KW-1133">Transmembrane helix</keyword>
<reference evidence="3" key="1">
    <citation type="submission" date="2017-08" db="EMBL/GenBank/DDBJ databases">
        <title>A dynamic microbial community with high functional redundancy inhabits the cold, oxic subseafloor aquifer.</title>
        <authorList>
            <person name="Tully B.J."/>
            <person name="Wheat C.G."/>
            <person name="Glazer B.T."/>
            <person name="Huber J.A."/>
        </authorList>
    </citation>
    <scope>NUCLEOTIDE SEQUENCE [LARGE SCALE GENOMIC DNA]</scope>
</reference>
<feature type="transmembrane region" description="Helical" evidence="1">
    <location>
        <begin position="106"/>
        <end position="126"/>
    </location>
</feature>